<dbReference type="GO" id="GO:0016740">
    <property type="term" value="F:transferase activity"/>
    <property type="evidence" value="ECO:0007669"/>
    <property type="project" value="UniProtKB-KW"/>
</dbReference>
<dbReference type="SUPFAM" id="SSF53448">
    <property type="entry name" value="Nucleotide-diphospho-sugar transferases"/>
    <property type="match status" value="1"/>
</dbReference>
<dbReference type="GeneID" id="1460020"/>
<dbReference type="AlphaFoldDB" id="A0A832TKZ8"/>
<dbReference type="RefSeq" id="WP_010980031.1">
    <property type="nucleotide sequence ID" value="NZ_BAABQO010000001.1"/>
</dbReference>
<evidence type="ECO:0000259" key="1">
    <source>
        <dbReference type="Pfam" id="PF00535"/>
    </source>
</evidence>
<protein>
    <submittedName>
        <fullName evidence="2">Glycosyltransferase</fullName>
    </submittedName>
</protein>
<dbReference type="InterPro" id="IPR001173">
    <property type="entry name" value="Glyco_trans_2-like"/>
</dbReference>
<gene>
    <name evidence="2" type="ORF">HA332_08655</name>
</gene>
<reference evidence="2" key="1">
    <citation type="journal article" date="2020" name="bioRxiv">
        <title>A rank-normalized archaeal taxonomy based on genome phylogeny resolves widespread incomplete and uneven classifications.</title>
        <authorList>
            <person name="Rinke C."/>
            <person name="Chuvochina M."/>
            <person name="Mussig A.J."/>
            <person name="Chaumeil P.-A."/>
            <person name="Waite D.W."/>
            <person name="Whitman W.B."/>
            <person name="Parks D.H."/>
            <person name="Hugenholtz P."/>
        </authorList>
    </citation>
    <scope>NUCLEOTIDE SEQUENCE</scope>
    <source>
        <strain evidence="2">UBA8838</strain>
    </source>
</reference>
<feature type="domain" description="Glycosyltransferase 2-like" evidence="1">
    <location>
        <begin position="3"/>
        <end position="128"/>
    </location>
</feature>
<dbReference type="InterPro" id="IPR029044">
    <property type="entry name" value="Nucleotide-diphossugar_trans"/>
</dbReference>
<proteinExistence type="predicted"/>
<comment type="caution">
    <text evidence="2">The sequence shown here is derived from an EMBL/GenBank/DDBJ whole genome shotgun (WGS) entry which is preliminary data.</text>
</comment>
<keyword evidence="2" id="KW-0808">Transferase</keyword>
<name>A0A832TKZ8_9CREN</name>
<evidence type="ECO:0000313" key="2">
    <source>
        <dbReference type="EMBL" id="HII74423.1"/>
    </source>
</evidence>
<organism evidence="2 3">
    <name type="scientific">Sulfurisphaera tokodaii</name>
    <dbReference type="NCBI Taxonomy" id="111955"/>
    <lineage>
        <taxon>Archaea</taxon>
        <taxon>Thermoproteota</taxon>
        <taxon>Thermoprotei</taxon>
        <taxon>Sulfolobales</taxon>
        <taxon>Sulfolobaceae</taxon>
        <taxon>Sulfurisphaera</taxon>
    </lineage>
</organism>
<dbReference type="Gene3D" id="3.90.550.10">
    <property type="entry name" value="Spore Coat Polysaccharide Biosynthesis Protein SpsA, Chain A"/>
    <property type="match status" value="1"/>
</dbReference>
<sequence length="304" mass="36154">MLITIVTYNPDEEFVTEMVSKIKEKSKDYKILIIDNHSRKPLEKLKSTDYFIQFDKNYGLGKAYNYAAKFAKEIGEEYLMFLDQDTVILDNFNPNKVVKEAEELKAKGIDPQILSINIDNTAIEKKISDSNFYNAKIIVNSGMIVRIDYIGKNPFLENLFLDRLDLEYTYRARRQGVLPLVYKERMILHKPGEGLRQFSRFCGKLFLTALYTLYTLRHKNNKNKKFEYYSYYSSFLRYYLMLRNDVYLWIRRRIYPNFWKIIIGDLFVLCEVLGYSKGFKWALRAIRYGIIGDLDKDNKELFQI</sequence>
<dbReference type="OMA" id="MILHKPG"/>
<dbReference type="EMBL" id="DUJO01000040">
    <property type="protein sequence ID" value="HII74423.1"/>
    <property type="molecule type" value="Genomic_DNA"/>
</dbReference>
<accession>A0A832TKZ8</accession>
<dbReference type="Pfam" id="PF00535">
    <property type="entry name" value="Glycos_transf_2"/>
    <property type="match status" value="1"/>
</dbReference>
<dbReference type="Proteomes" id="UP000646844">
    <property type="component" value="Unassembled WGS sequence"/>
</dbReference>
<evidence type="ECO:0000313" key="3">
    <source>
        <dbReference type="Proteomes" id="UP000646844"/>
    </source>
</evidence>